<feature type="region of interest" description="Disordered" evidence="2">
    <location>
        <begin position="52"/>
        <end position="82"/>
    </location>
</feature>
<evidence type="ECO:0000256" key="2">
    <source>
        <dbReference type="SAM" id="MobiDB-lite"/>
    </source>
</evidence>
<evidence type="ECO:0000313" key="3">
    <source>
        <dbReference type="EMBL" id="KAG7368788.1"/>
    </source>
</evidence>
<accession>A0A9K3Q2Q1</accession>
<reference evidence="3" key="1">
    <citation type="journal article" date="2021" name="Sci. Rep.">
        <title>Diploid genomic architecture of Nitzschia inconspicua, an elite biomass production diatom.</title>
        <authorList>
            <person name="Oliver A."/>
            <person name="Podell S."/>
            <person name="Pinowska A."/>
            <person name="Traller J.C."/>
            <person name="Smith S.R."/>
            <person name="McClure R."/>
            <person name="Beliaev A."/>
            <person name="Bohutskyi P."/>
            <person name="Hill E.A."/>
            <person name="Rabines A."/>
            <person name="Zheng H."/>
            <person name="Allen L.Z."/>
            <person name="Kuo A."/>
            <person name="Grigoriev I.V."/>
            <person name="Allen A.E."/>
            <person name="Hazlebeck D."/>
            <person name="Allen E.E."/>
        </authorList>
    </citation>
    <scope>NUCLEOTIDE SEQUENCE</scope>
    <source>
        <strain evidence="3">Hildebrandi</strain>
    </source>
</reference>
<proteinExistence type="predicted"/>
<reference evidence="3" key="2">
    <citation type="submission" date="2021-04" db="EMBL/GenBank/DDBJ databases">
        <authorList>
            <person name="Podell S."/>
        </authorList>
    </citation>
    <scope>NUCLEOTIDE SEQUENCE</scope>
    <source>
        <strain evidence="3">Hildebrandi</strain>
    </source>
</reference>
<keyword evidence="1" id="KW-0175">Coiled coil</keyword>
<dbReference type="OrthoDB" id="48950at2759"/>
<sequence length="612" mass="68748">MSTSTGFFAFASAQQHQLKYPTDSPGTSTISSSIVSSFDEDFSPLPLQERLGRVVSSSSSSNDFDGDKSGTKTPLPPRRPMVRKTISAGSDQYDQWLLAERLKLEQDRETESTLYELQQLVRLATMDSSVYHKQLVDNTLPSLSSKNENQSTPNTNSSLLQNQLMQLSMAIHRLHSIVANLTQDVDAHTDDTQVLQSQLLASQLRTQQVEAVAQKLYRRNQKLMKQTRQDQNVLQKLQSKLRRYENQLETQKNQLMTSQLHQHELQLQLQQKSFQGECGSSISSCRDRTDSTFSELCLEDAGMDLLPSDVGGESDNEIADPQNMFESTKPTLCFSANGSSYDATDNRLRTWSNVSVGSINSLEGPNCKGDNKNLEKLPQPENETDTTDQKKVQEKETANKVEVLKQEKNDRLPGMMSNLNKTFRLFGSTPSNYTLKFMKPFQMQFSVFEVNVNANGESEMKGSVSRTENAFVVVGFDGFDEIANIKPTLGARLVRINGVDVDSKWDLVKLHDAVYTNNEEKSSINLTFRNEEWGSSAQNYALKQYLGKNSEYERSEGCNIITKQTRSESTDTAHRGVRTRAPSAEAVGRAFGSFIQNLKDNHHNKERSSTTK</sequence>
<evidence type="ECO:0008006" key="5">
    <source>
        <dbReference type="Google" id="ProtNLM"/>
    </source>
</evidence>
<dbReference type="AlphaFoldDB" id="A0A9K3Q2Q1"/>
<name>A0A9K3Q2Q1_9STRA</name>
<dbReference type="EMBL" id="JAGRRH010000006">
    <property type="protein sequence ID" value="KAG7368788.1"/>
    <property type="molecule type" value="Genomic_DNA"/>
</dbReference>
<dbReference type="Proteomes" id="UP000693970">
    <property type="component" value="Unassembled WGS sequence"/>
</dbReference>
<evidence type="ECO:0000313" key="4">
    <source>
        <dbReference type="Proteomes" id="UP000693970"/>
    </source>
</evidence>
<feature type="region of interest" description="Disordered" evidence="2">
    <location>
        <begin position="362"/>
        <end position="393"/>
    </location>
</feature>
<evidence type="ECO:0000256" key="1">
    <source>
        <dbReference type="SAM" id="Coils"/>
    </source>
</evidence>
<comment type="caution">
    <text evidence="3">The sequence shown here is derived from an EMBL/GenBank/DDBJ whole genome shotgun (WGS) entry which is preliminary data.</text>
</comment>
<protein>
    <recommendedName>
        <fullName evidence="5">PDZ domain-containing protein</fullName>
    </recommendedName>
</protein>
<keyword evidence="4" id="KW-1185">Reference proteome</keyword>
<organism evidence="3 4">
    <name type="scientific">Nitzschia inconspicua</name>
    <dbReference type="NCBI Taxonomy" id="303405"/>
    <lineage>
        <taxon>Eukaryota</taxon>
        <taxon>Sar</taxon>
        <taxon>Stramenopiles</taxon>
        <taxon>Ochrophyta</taxon>
        <taxon>Bacillariophyta</taxon>
        <taxon>Bacillariophyceae</taxon>
        <taxon>Bacillariophycidae</taxon>
        <taxon>Bacillariales</taxon>
        <taxon>Bacillariaceae</taxon>
        <taxon>Nitzschia</taxon>
    </lineage>
</organism>
<feature type="coiled-coil region" evidence="1">
    <location>
        <begin position="220"/>
        <end position="261"/>
    </location>
</feature>
<gene>
    <name evidence="3" type="ORF">IV203_031531</name>
</gene>